<dbReference type="InterPro" id="IPR029058">
    <property type="entry name" value="AB_hydrolase_fold"/>
</dbReference>
<evidence type="ECO:0000256" key="1">
    <source>
        <dbReference type="ARBA" id="ARBA00022801"/>
    </source>
</evidence>
<dbReference type="GO" id="GO:0016787">
    <property type="term" value="F:hydrolase activity"/>
    <property type="evidence" value="ECO:0007669"/>
    <property type="project" value="UniProtKB-KW"/>
</dbReference>
<dbReference type="SUPFAM" id="SSF53474">
    <property type="entry name" value="alpha/beta-Hydrolases"/>
    <property type="match status" value="1"/>
</dbReference>
<name>A0A7W7B233_9SPHN</name>
<feature type="signal peptide" evidence="2">
    <location>
        <begin position="1"/>
        <end position="27"/>
    </location>
</feature>
<dbReference type="InterPro" id="IPR050300">
    <property type="entry name" value="GDXG_lipolytic_enzyme"/>
</dbReference>
<evidence type="ECO:0000259" key="3">
    <source>
        <dbReference type="Pfam" id="PF20434"/>
    </source>
</evidence>
<organism evidence="4 5">
    <name type="scientific">Sphingosinicella soli</name>
    <dbReference type="NCBI Taxonomy" id="333708"/>
    <lineage>
        <taxon>Bacteria</taxon>
        <taxon>Pseudomonadati</taxon>
        <taxon>Pseudomonadota</taxon>
        <taxon>Alphaproteobacteria</taxon>
        <taxon>Sphingomonadales</taxon>
        <taxon>Sphingosinicellaceae</taxon>
        <taxon>Sphingosinicella</taxon>
    </lineage>
</organism>
<dbReference type="EMBL" id="JACHNZ010000023">
    <property type="protein sequence ID" value="MBB4632589.1"/>
    <property type="molecule type" value="Genomic_DNA"/>
</dbReference>
<evidence type="ECO:0000313" key="4">
    <source>
        <dbReference type="EMBL" id="MBB4632589.1"/>
    </source>
</evidence>
<keyword evidence="1" id="KW-0378">Hydrolase</keyword>
<dbReference type="PANTHER" id="PTHR48081">
    <property type="entry name" value="AB HYDROLASE SUPERFAMILY PROTEIN C4A8.06C"/>
    <property type="match status" value="1"/>
</dbReference>
<evidence type="ECO:0000313" key="5">
    <source>
        <dbReference type="Proteomes" id="UP000566324"/>
    </source>
</evidence>
<dbReference type="Gene3D" id="3.40.50.1820">
    <property type="entry name" value="alpha/beta hydrolase"/>
    <property type="match status" value="1"/>
</dbReference>
<feature type="domain" description="BD-FAE-like" evidence="3">
    <location>
        <begin position="79"/>
        <end position="268"/>
    </location>
</feature>
<feature type="chain" id="PRO_5031118029" evidence="2">
    <location>
        <begin position="28"/>
        <end position="331"/>
    </location>
</feature>
<reference evidence="4 5" key="1">
    <citation type="submission" date="2020-08" db="EMBL/GenBank/DDBJ databases">
        <title>Genomic Encyclopedia of Type Strains, Phase IV (KMG-IV): sequencing the most valuable type-strain genomes for metagenomic binning, comparative biology and taxonomic classification.</title>
        <authorList>
            <person name="Goeker M."/>
        </authorList>
    </citation>
    <scope>NUCLEOTIDE SEQUENCE [LARGE SCALE GENOMIC DNA]</scope>
    <source>
        <strain evidence="4 5">DSM 17328</strain>
    </source>
</reference>
<proteinExistence type="predicted"/>
<protein>
    <submittedName>
        <fullName evidence="4">Acetyl esterase/lipase</fullName>
    </submittedName>
</protein>
<dbReference type="InterPro" id="IPR049492">
    <property type="entry name" value="BD-FAE-like_dom"/>
</dbReference>
<sequence>MQSGYSMQIRGAVAVLLLCSGVVPALAQQPAIDEDVARQFAEAAKCSPSEVTDPQALHINGSKPFVYKRIGEAKLRLHVFTPAGRKAGARSPAVVFFYGGGFIFGDIRRFQTQATHLALRGIVTVLVDYRVKCRHGSSILDSIADAKSAMRWVRGHADEFGIDSSRIAAAGSSAGGHLAAATALVPGFDDPADEKIDVRPNALILYNPGLDTGAPAARARMALLQGKAVADRGREFSPFDHIERGLPPTIIFQGTADVLTPIEIAEQFCLRAEALQSQCELVSYDGAPHGFTEIWMGLEDASLGVKTEEWAEDTMRRTDAFLTKLGWLPQR</sequence>
<keyword evidence="5" id="KW-1185">Reference proteome</keyword>
<dbReference type="AlphaFoldDB" id="A0A7W7B233"/>
<dbReference type="Pfam" id="PF20434">
    <property type="entry name" value="BD-FAE"/>
    <property type="match status" value="1"/>
</dbReference>
<keyword evidence="2" id="KW-0732">Signal</keyword>
<accession>A0A7W7B233</accession>
<dbReference type="Proteomes" id="UP000566324">
    <property type="component" value="Unassembled WGS sequence"/>
</dbReference>
<dbReference type="RefSeq" id="WP_184069409.1">
    <property type="nucleotide sequence ID" value="NZ_JACHNZ010000023.1"/>
</dbReference>
<evidence type="ECO:0000256" key="2">
    <source>
        <dbReference type="SAM" id="SignalP"/>
    </source>
</evidence>
<gene>
    <name evidence="4" type="ORF">GGQ98_002215</name>
</gene>
<comment type="caution">
    <text evidence="4">The sequence shown here is derived from an EMBL/GenBank/DDBJ whole genome shotgun (WGS) entry which is preliminary data.</text>
</comment>